<dbReference type="AlphaFoldDB" id="A0AAN6SCI9"/>
<feature type="compositionally biased region" description="Acidic residues" evidence="1">
    <location>
        <begin position="166"/>
        <end position="178"/>
    </location>
</feature>
<reference evidence="2" key="2">
    <citation type="submission" date="2023-06" db="EMBL/GenBank/DDBJ databases">
        <authorList>
            <consortium name="Lawrence Berkeley National Laboratory"/>
            <person name="Mondo S.J."/>
            <person name="Hensen N."/>
            <person name="Bonometti L."/>
            <person name="Westerberg I."/>
            <person name="Brannstrom I.O."/>
            <person name="Guillou S."/>
            <person name="Cros-Aarteil S."/>
            <person name="Calhoun S."/>
            <person name="Haridas S."/>
            <person name="Kuo A."/>
            <person name="Pangilinan J."/>
            <person name="Riley R."/>
            <person name="Labutti K."/>
            <person name="Andreopoulos B."/>
            <person name="Lipzen A."/>
            <person name="Chen C."/>
            <person name="Yanf M."/>
            <person name="Daum C."/>
            <person name="Ng V."/>
            <person name="Clum A."/>
            <person name="Steindorff A."/>
            <person name="Ohm R."/>
            <person name="Martin F."/>
            <person name="Silar P."/>
            <person name="Natvig D."/>
            <person name="Lalanne C."/>
            <person name="Gautier V."/>
            <person name="Ament-Velasquez S.L."/>
            <person name="Kruys A."/>
            <person name="Hutchinson M.I."/>
            <person name="Powell A.J."/>
            <person name="Barry K."/>
            <person name="Miller A.N."/>
            <person name="Grigoriev I.V."/>
            <person name="Debuchy R."/>
            <person name="Gladieux P."/>
            <person name="Thoren M.H."/>
            <person name="Johannesson H."/>
        </authorList>
    </citation>
    <scope>NUCLEOTIDE SEQUENCE</scope>
    <source>
        <strain evidence="2">CBS 626.80</strain>
    </source>
</reference>
<keyword evidence="3" id="KW-1185">Reference proteome</keyword>
<feature type="compositionally biased region" description="Low complexity" evidence="1">
    <location>
        <begin position="139"/>
        <end position="151"/>
    </location>
</feature>
<evidence type="ECO:0000256" key="1">
    <source>
        <dbReference type="SAM" id="MobiDB-lite"/>
    </source>
</evidence>
<proteinExistence type="predicted"/>
<evidence type="ECO:0000313" key="2">
    <source>
        <dbReference type="EMBL" id="KAK3948589.1"/>
    </source>
</evidence>
<comment type="caution">
    <text evidence="2">The sequence shown here is derived from an EMBL/GenBank/DDBJ whole genome shotgun (WGS) entry which is preliminary data.</text>
</comment>
<protein>
    <submittedName>
        <fullName evidence="2">Uncharacterized protein</fullName>
    </submittedName>
</protein>
<sequence>MHVTTPVKVTICCLKHHQRRLSSIADKFGETWAELVVSRKVDFTTQDMVDMQRAEMDTEWTIALRVVENSLVIQGLIYESLKKNTPFYHPLMASMFRQVEESRRRLILAGLIYAEPLPPPPPSDSEDDVPPEARPGLPRSQSRSSANASRSITLEPRFEDLNLFDNNEDYNSDDEDTVIESILDDNLPSNEELGINP</sequence>
<dbReference type="Proteomes" id="UP001303222">
    <property type="component" value="Unassembled WGS sequence"/>
</dbReference>
<dbReference type="EMBL" id="MU859256">
    <property type="protein sequence ID" value="KAK3948589.1"/>
    <property type="molecule type" value="Genomic_DNA"/>
</dbReference>
<accession>A0AAN6SCI9</accession>
<feature type="region of interest" description="Disordered" evidence="1">
    <location>
        <begin position="116"/>
        <end position="197"/>
    </location>
</feature>
<gene>
    <name evidence="2" type="ORF">QBC32DRAFT_380835</name>
</gene>
<organism evidence="2 3">
    <name type="scientific">Pseudoneurospora amorphoporcata</name>
    <dbReference type="NCBI Taxonomy" id="241081"/>
    <lineage>
        <taxon>Eukaryota</taxon>
        <taxon>Fungi</taxon>
        <taxon>Dikarya</taxon>
        <taxon>Ascomycota</taxon>
        <taxon>Pezizomycotina</taxon>
        <taxon>Sordariomycetes</taxon>
        <taxon>Sordariomycetidae</taxon>
        <taxon>Sordariales</taxon>
        <taxon>Sordariaceae</taxon>
        <taxon>Pseudoneurospora</taxon>
    </lineage>
</organism>
<evidence type="ECO:0000313" key="3">
    <source>
        <dbReference type="Proteomes" id="UP001303222"/>
    </source>
</evidence>
<name>A0AAN6SCI9_9PEZI</name>
<reference evidence="2" key="1">
    <citation type="journal article" date="2023" name="Mol. Phylogenet. Evol.">
        <title>Genome-scale phylogeny and comparative genomics of the fungal order Sordariales.</title>
        <authorList>
            <person name="Hensen N."/>
            <person name="Bonometti L."/>
            <person name="Westerberg I."/>
            <person name="Brannstrom I.O."/>
            <person name="Guillou S."/>
            <person name="Cros-Aarteil S."/>
            <person name="Calhoun S."/>
            <person name="Haridas S."/>
            <person name="Kuo A."/>
            <person name="Mondo S."/>
            <person name="Pangilinan J."/>
            <person name="Riley R."/>
            <person name="LaButti K."/>
            <person name="Andreopoulos B."/>
            <person name="Lipzen A."/>
            <person name="Chen C."/>
            <person name="Yan M."/>
            <person name="Daum C."/>
            <person name="Ng V."/>
            <person name="Clum A."/>
            <person name="Steindorff A."/>
            <person name="Ohm R.A."/>
            <person name="Martin F."/>
            <person name="Silar P."/>
            <person name="Natvig D.O."/>
            <person name="Lalanne C."/>
            <person name="Gautier V."/>
            <person name="Ament-Velasquez S.L."/>
            <person name="Kruys A."/>
            <person name="Hutchinson M.I."/>
            <person name="Powell A.J."/>
            <person name="Barry K."/>
            <person name="Miller A.N."/>
            <person name="Grigoriev I.V."/>
            <person name="Debuchy R."/>
            <person name="Gladieux P."/>
            <person name="Hiltunen Thoren M."/>
            <person name="Johannesson H."/>
        </authorList>
    </citation>
    <scope>NUCLEOTIDE SEQUENCE</scope>
    <source>
        <strain evidence="2">CBS 626.80</strain>
    </source>
</reference>